<evidence type="ECO:0000313" key="2">
    <source>
        <dbReference type="EMBL" id="MPC69074.1"/>
    </source>
</evidence>
<protein>
    <submittedName>
        <fullName evidence="2">Uncharacterized protein</fullName>
    </submittedName>
</protein>
<proteinExistence type="predicted"/>
<feature type="compositionally biased region" description="Basic and acidic residues" evidence="1">
    <location>
        <begin position="69"/>
        <end position="82"/>
    </location>
</feature>
<keyword evidence="3" id="KW-1185">Reference proteome</keyword>
<name>A0A5B7HKE6_PORTR</name>
<organism evidence="2 3">
    <name type="scientific">Portunus trituberculatus</name>
    <name type="common">Swimming crab</name>
    <name type="synonym">Neptunus trituberculatus</name>
    <dbReference type="NCBI Taxonomy" id="210409"/>
    <lineage>
        <taxon>Eukaryota</taxon>
        <taxon>Metazoa</taxon>
        <taxon>Ecdysozoa</taxon>
        <taxon>Arthropoda</taxon>
        <taxon>Crustacea</taxon>
        <taxon>Multicrustacea</taxon>
        <taxon>Malacostraca</taxon>
        <taxon>Eumalacostraca</taxon>
        <taxon>Eucarida</taxon>
        <taxon>Decapoda</taxon>
        <taxon>Pleocyemata</taxon>
        <taxon>Brachyura</taxon>
        <taxon>Eubrachyura</taxon>
        <taxon>Portunoidea</taxon>
        <taxon>Portunidae</taxon>
        <taxon>Portuninae</taxon>
        <taxon>Portunus</taxon>
    </lineage>
</organism>
<evidence type="ECO:0000313" key="3">
    <source>
        <dbReference type="Proteomes" id="UP000324222"/>
    </source>
</evidence>
<gene>
    <name evidence="2" type="ORF">E2C01_063289</name>
</gene>
<dbReference type="AlphaFoldDB" id="A0A5B7HKE6"/>
<feature type="compositionally biased region" description="Acidic residues" evidence="1">
    <location>
        <begin position="91"/>
        <end position="102"/>
    </location>
</feature>
<feature type="region of interest" description="Disordered" evidence="1">
    <location>
        <begin position="63"/>
        <end position="104"/>
    </location>
</feature>
<accession>A0A5B7HKE6</accession>
<evidence type="ECO:0000256" key="1">
    <source>
        <dbReference type="SAM" id="MobiDB-lite"/>
    </source>
</evidence>
<comment type="caution">
    <text evidence="2">The sequence shown here is derived from an EMBL/GenBank/DDBJ whole genome shotgun (WGS) entry which is preliminary data.</text>
</comment>
<reference evidence="2 3" key="1">
    <citation type="submission" date="2019-05" db="EMBL/GenBank/DDBJ databases">
        <title>Another draft genome of Portunus trituberculatus and its Hox gene families provides insights of decapod evolution.</title>
        <authorList>
            <person name="Jeong J.-H."/>
            <person name="Song I."/>
            <person name="Kim S."/>
            <person name="Choi T."/>
            <person name="Kim D."/>
            <person name="Ryu S."/>
            <person name="Kim W."/>
        </authorList>
    </citation>
    <scope>NUCLEOTIDE SEQUENCE [LARGE SCALE GENOMIC DNA]</scope>
    <source>
        <tissue evidence="2">Muscle</tissue>
    </source>
</reference>
<sequence>MSPLEVSRSGGKGTQVSVTPMEILKWPLVSSGGCRIHVKVSGPILGASGTNILRISTPPVQGVTSRLYHPHDPPAARDHAADKAPLSGLCNEEEEEEEEEEESGARLTLILASATLYSSPLQSVSFYGLCFTAR</sequence>
<dbReference type="EMBL" id="VSRR010028847">
    <property type="protein sequence ID" value="MPC69074.1"/>
    <property type="molecule type" value="Genomic_DNA"/>
</dbReference>
<dbReference type="Proteomes" id="UP000324222">
    <property type="component" value="Unassembled WGS sequence"/>
</dbReference>